<dbReference type="AlphaFoldDB" id="A0A7S0J0M9"/>
<feature type="compositionally biased region" description="Low complexity" evidence="2">
    <location>
        <begin position="448"/>
        <end position="457"/>
    </location>
</feature>
<gene>
    <name evidence="3" type="ORF">CLEP1334_LOCUS12742</name>
</gene>
<reference evidence="3" key="1">
    <citation type="submission" date="2021-01" db="EMBL/GenBank/DDBJ databases">
        <authorList>
            <person name="Corre E."/>
            <person name="Pelletier E."/>
            <person name="Niang G."/>
            <person name="Scheremetjew M."/>
            <person name="Finn R."/>
            <person name="Kale V."/>
            <person name="Holt S."/>
            <person name="Cochrane G."/>
            <person name="Meng A."/>
            <person name="Brown T."/>
            <person name="Cohen L."/>
        </authorList>
    </citation>
    <scope>NUCLEOTIDE SEQUENCE</scope>
    <source>
        <strain evidence="3">RCC1130</strain>
    </source>
</reference>
<organism evidence="3">
    <name type="scientific">Calcidiscus leptoporus</name>
    <dbReference type="NCBI Taxonomy" id="127549"/>
    <lineage>
        <taxon>Eukaryota</taxon>
        <taxon>Haptista</taxon>
        <taxon>Haptophyta</taxon>
        <taxon>Prymnesiophyceae</taxon>
        <taxon>Coccolithales</taxon>
        <taxon>Calcidiscaceae</taxon>
        <taxon>Calcidiscus</taxon>
    </lineage>
</organism>
<feature type="region of interest" description="Disordered" evidence="2">
    <location>
        <begin position="177"/>
        <end position="204"/>
    </location>
</feature>
<protein>
    <submittedName>
        <fullName evidence="3">Uncharacterized protein</fullName>
    </submittedName>
</protein>
<evidence type="ECO:0000313" key="3">
    <source>
        <dbReference type="EMBL" id="CAD8537460.1"/>
    </source>
</evidence>
<feature type="coiled-coil region" evidence="1">
    <location>
        <begin position="298"/>
        <end position="348"/>
    </location>
</feature>
<feature type="region of interest" description="Disordered" evidence="2">
    <location>
        <begin position="1"/>
        <end position="52"/>
    </location>
</feature>
<accession>A0A7S0J0M9</accession>
<proteinExistence type="predicted"/>
<sequence length="496" mass="55307">MAQAGLPLDEAGAKSRKRQLKQQERERVKACKTAWAGGDASPRVGAPQKAAELAQHKMLKQAKQALKQQKSAREQQMHQAQYLEQLARMHQSVGSGLGSGCVSQELLLKLKEHQARQDPLQVADQRRHHQLERLNELNEQAKQQKLEQLGLEQLREQLGREQRGGPSLHYSAQLPSKSQQLDGLQSRAGTGHQSTSSPFSAQGLAGGAGAHAGGYYEAAISASDRCNMSAMPRLGGFSAGCGSGLFLQSSSRIHADARFAAVGLLQSRTGGLSARGLQIATQQDKDAAEINLVVDSMIKDLERTAQRELKEERKAAAKLQHEQQKLVLKELQERERAARDEARAKEKAALKEQAVIERDVKAVLERVIKKIERAIPPEEDGELYAKMQKARKIGDKEIERGLVYRVRGAPFKLFFKSSCSLQRNDDVEAEVASMLRQLRKEEHRAKVAESFSSQQQEASRREVADAARRRQRKSKCMWVSPDEYDGNWCRLHIRTV</sequence>
<feature type="region of interest" description="Disordered" evidence="2">
    <location>
        <begin position="446"/>
        <end position="466"/>
    </location>
</feature>
<name>A0A7S0J0M9_9EUKA</name>
<keyword evidence="1" id="KW-0175">Coiled coil</keyword>
<feature type="coiled-coil region" evidence="1">
    <location>
        <begin position="120"/>
        <end position="154"/>
    </location>
</feature>
<feature type="compositionally biased region" description="Polar residues" evidence="2">
    <location>
        <begin position="177"/>
        <end position="200"/>
    </location>
</feature>
<evidence type="ECO:0000256" key="2">
    <source>
        <dbReference type="SAM" id="MobiDB-lite"/>
    </source>
</evidence>
<dbReference type="EMBL" id="HBER01025288">
    <property type="protein sequence ID" value="CAD8537460.1"/>
    <property type="molecule type" value="Transcribed_RNA"/>
</dbReference>
<evidence type="ECO:0000256" key="1">
    <source>
        <dbReference type="SAM" id="Coils"/>
    </source>
</evidence>